<dbReference type="Proteomes" id="UP000008066">
    <property type="component" value="Unassembled WGS sequence"/>
</dbReference>
<gene>
    <name evidence="1" type="ORF">CTHT_0034830</name>
</gene>
<dbReference type="AlphaFoldDB" id="G0S6G4"/>
<dbReference type="OrthoDB" id="63112at2759"/>
<dbReference type="OMA" id="DVDPYLC"/>
<dbReference type="GO" id="GO:0000172">
    <property type="term" value="C:ribonuclease MRP complex"/>
    <property type="evidence" value="ECO:0007669"/>
    <property type="project" value="TreeGrafter"/>
</dbReference>
<reference evidence="1 2" key="1">
    <citation type="journal article" date="2011" name="Cell">
        <title>Insight into structure and assembly of the nuclear pore complex by utilizing the genome of a eukaryotic thermophile.</title>
        <authorList>
            <person name="Amlacher S."/>
            <person name="Sarges P."/>
            <person name="Flemming D."/>
            <person name="van Noort V."/>
            <person name="Kunze R."/>
            <person name="Devos D.P."/>
            <person name="Arumugam M."/>
            <person name="Bork P."/>
            <person name="Hurt E."/>
        </authorList>
    </citation>
    <scope>NUCLEOTIDE SEQUENCE [LARGE SCALE GENOMIC DNA]</scope>
    <source>
        <strain evidence="2">DSM 1495 / CBS 144.50 / IMI 039719</strain>
    </source>
</reference>
<evidence type="ECO:0000313" key="1">
    <source>
        <dbReference type="EMBL" id="EGS21619.1"/>
    </source>
</evidence>
<evidence type="ECO:0000313" key="2">
    <source>
        <dbReference type="Proteomes" id="UP000008066"/>
    </source>
</evidence>
<dbReference type="KEGG" id="cthr:CTHT_0034830"/>
<dbReference type="GO" id="GO:0000447">
    <property type="term" value="P:endonucleolytic cleavage in ITS1 to separate SSU-rRNA from 5.8S rRNA and LSU-rRNA from tricistronic rRNA transcript (SSU-rRNA, 5.8S rRNA, LSU-rRNA)"/>
    <property type="evidence" value="ECO:0007669"/>
    <property type="project" value="TreeGrafter"/>
</dbReference>
<dbReference type="GO" id="GO:0004526">
    <property type="term" value="F:ribonuclease P activity"/>
    <property type="evidence" value="ECO:0007669"/>
    <property type="project" value="TreeGrafter"/>
</dbReference>
<dbReference type="GO" id="GO:0030681">
    <property type="term" value="C:multimeric ribonuclease P complex"/>
    <property type="evidence" value="ECO:0007669"/>
    <property type="project" value="TreeGrafter"/>
</dbReference>
<dbReference type="STRING" id="759272.G0S6G4"/>
<organism evidence="2">
    <name type="scientific">Chaetomium thermophilum (strain DSM 1495 / CBS 144.50 / IMI 039719)</name>
    <name type="common">Thermochaetoides thermophila</name>
    <dbReference type="NCBI Taxonomy" id="759272"/>
    <lineage>
        <taxon>Eukaryota</taxon>
        <taxon>Fungi</taxon>
        <taxon>Dikarya</taxon>
        <taxon>Ascomycota</taxon>
        <taxon>Pezizomycotina</taxon>
        <taxon>Sordariomycetes</taxon>
        <taxon>Sordariomycetidae</taxon>
        <taxon>Sordariales</taxon>
        <taxon>Chaetomiaceae</taxon>
        <taxon>Thermochaetoides</taxon>
    </lineage>
</organism>
<keyword evidence="2" id="KW-1185">Reference proteome</keyword>
<proteinExistence type="predicted"/>
<dbReference type="EMBL" id="GL988041">
    <property type="protein sequence ID" value="EGS21619.1"/>
    <property type="molecule type" value="Genomic_DNA"/>
</dbReference>
<dbReference type="Pfam" id="PF08584">
    <property type="entry name" value="Ribonuc_P_40"/>
    <property type="match status" value="1"/>
</dbReference>
<dbReference type="PANTHER" id="PTHR15396:SF1">
    <property type="entry name" value="RIBONUCLEASE P PROTEIN SUBUNIT P40"/>
    <property type="match status" value="1"/>
</dbReference>
<dbReference type="GO" id="GO:0001682">
    <property type="term" value="P:tRNA 5'-leader removal"/>
    <property type="evidence" value="ECO:0007669"/>
    <property type="project" value="InterPro"/>
</dbReference>
<name>G0S6G4_CHATD</name>
<dbReference type="eggNOG" id="ENOG502S4BQ">
    <property type="taxonomic scope" value="Eukaryota"/>
</dbReference>
<dbReference type="GeneID" id="18257521"/>
<protein>
    <submittedName>
        <fullName evidence="1">Uncharacterized protein</fullName>
    </submittedName>
</protein>
<dbReference type="InterPro" id="IPR013893">
    <property type="entry name" value="RNase_P_Rpp40"/>
</dbReference>
<dbReference type="HOGENOM" id="CLU_048755_0_0_1"/>
<accession>G0S6G4</accession>
<dbReference type="PANTHER" id="PTHR15396">
    <property type="entry name" value="RIBONUCLEASE P PROTEIN SUBUNIT P40"/>
    <property type="match status" value="1"/>
</dbReference>
<dbReference type="GO" id="GO:0000171">
    <property type="term" value="F:ribonuclease MRP activity"/>
    <property type="evidence" value="ECO:0007669"/>
    <property type="project" value="TreeGrafter"/>
</dbReference>
<dbReference type="RefSeq" id="XP_006693915.1">
    <property type="nucleotide sequence ID" value="XM_006693852.1"/>
</dbReference>
<sequence>MLSFNPPAVYQTTKCYVTHGVMGHLDPAQPPMKSKPWISLASQDFIRRVDLVVPQNVFSDVVWDKLVKDRPAPDFKRVIMSLHDVLTGDFFSGYIKSGNALMLSEGRRGIDNVFYVQSGQLTMLLDKEHYERAGLVGKPHGAKGKRVVEFDLTSPSMIPGKKGFDRLIYATKNVFSTPVTWLVCNLSSAPSPDPLSPYLPVTYTAEPSVVDNGQINIPNFSPPVDSKEDFKDFSTEIYEWLSLVRLQSPRVQRGDQIDPYLSRYRLPEGSEPNNLCTITWQGFISPAWCRKTLLDIVDTLPPKGWFAFSTTTFSKGLVGDNTECTILRLPNSSGEYLMWEVEAHE</sequence>